<protein>
    <submittedName>
        <fullName evidence="3">1,2-diacylglycerol 3-alpha-glucosyltransferase</fullName>
    </submittedName>
</protein>
<dbReference type="PANTHER" id="PTHR45947:SF3">
    <property type="entry name" value="SULFOQUINOVOSYL TRANSFERASE SQD2"/>
    <property type="match status" value="1"/>
</dbReference>
<sequence length="395" mass="46073">MKIGLFIDAYAPSIGGVQTSNITLKESLEALGHEVYIITLHAVPRQKETDPYVLRLNGGIPLYIKGLKGYRLLIRYKKFLPKIESLNLDVIHVHTEFGVGHLGLYASKKLKLPLIYTMHTMYHCFIQKNNFVYLKLFKKMITKFIDKLLKKLINEANIIIAPTQKTLLFFKDYYKIEKNYQIVPSGIKLKKFYSTSYKKEEIDILKEKLGLKDFFICLYIGRVSEEKEINIIIDYFSDFYKKNKKSKLLIIGDGPNKIKLQKQVKKLKLTENIIFLNFVPNNEIGLYYQLGDVFVGASLFETQGLTYIEALSASLPVLARYDTALDQVIQHNQNGFFFRNKEEFVQNLNILYNDKKKYYEMSNNAEKSVHNYKQEIFAQKIIDIYQKAIEENNNK</sequence>
<gene>
    <name evidence="3" type="primary">mgs</name>
    <name evidence="3" type="ORF">LFWB_6350</name>
</gene>
<dbReference type="Proteomes" id="UP000672038">
    <property type="component" value="Chromosome"/>
</dbReference>
<evidence type="ECO:0000259" key="2">
    <source>
        <dbReference type="Pfam" id="PF13439"/>
    </source>
</evidence>
<feature type="domain" description="Glycosyltransferase subfamily 4-like N-terminal" evidence="2">
    <location>
        <begin position="14"/>
        <end position="189"/>
    </location>
</feature>
<dbReference type="InterPro" id="IPR050194">
    <property type="entry name" value="Glycosyltransferase_grp1"/>
</dbReference>
<evidence type="ECO:0000313" key="4">
    <source>
        <dbReference type="Proteomes" id="UP000672038"/>
    </source>
</evidence>
<dbReference type="Pfam" id="PF00534">
    <property type="entry name" value="Glycos_transf_1"/>
    <property type="match status" value="1"/>
</dbReference>
<organism evidence="3 4">
    <name type="scientific">Loofah witches'-broom phytoplasma</name>
    <dbReference type="NCBI Taxonomy" id="35773"/>
    <lineage>
        <taxon>Bacteria</taxon>
        <taxon>Bacillati</taxon>
        <taxon>Mycoplasmatota</taxon>
        <taxon>Mollicutes</taxon>
        <taxon>Acholeplasmatales</taxon>
        <taxon>Acholeplasmataceae</taxon>
        <taxon>Candidatus Phytoplasma</taxon>
        <taxon>16SrVIII (Loofah witches'-broom group)</taxon>
    </lineage>
</organism>
<dbReference type="InterPro" id="IPR001296">
    <property type="entry name" value="Glyco_trans_1"/>
</dbReference>
<dbReference type="EMBL" id="CP054393">
    <property type="protein sequence ID" value="QTX03198.1"/>
    <property type="molecule type" value="Genomic_DNA"/>
</dbReference>
<keyword evidence="4" id="KW-1185">Reference proteome</keyword>
<dbReference type="RefSeq" id="WP_210954625.1">
    <property type="nucleotide sequence ID" value="NZ_CP054393.1"/>
</dbReference>
<dbReference type="PANTHER" id="PTHR45947">
    <property type="entry name" value="SULFOQUINOVOSYL TRANSFERASE SQD2"/>
    <property type="match status" value="1"/>
</dbReference>
<dbReference type="InterPro" id="IPR028098">
    <property type="entry name" value="Glyco_trans_4-like_N"/>
</dbReference>
<dbReference type="KEGG" id="pluf:LFWB_6350"/>
<reference evidence="3" key="1">
    <citation type="submission" date="2020-06" db="EMBL/GenBank/DDBJ databases">
        <title>Complete genome sequence of Candidatus Phytoplasma luffae NCHU2019.</title>
        <authorList>
            <person name="Cho S.-T."/>
            <person name="Tan C.-M."/>
            <person name="Li J.-R."/>
            <person name="Chien Y.-Y."/>
            <person name="Chiu Y.-C."/>
            <person name="Yang J.-Y."/>
            <person name="Kuo C.-H."/>
        </authorList>
    </citation>
    <scope>NUCLEOTIDE SEQUENCE</scope>
    <source>
        <strain evidence="3">NCHU2019</strain>
    </source>
</reference>
<evidence type="ECO:0000313" key="3">
    <source>
        <dbReference type="EMBL" id="QTX03198.1"/>
    </source>
</evidence>
<evidence type="ECO:0000259" key="1">
    <source>
        <dbReference type="Pfam" id="PF00534"/>
    </source>
</evidence>
<dbReference type="Pfam" id="PF13439">
    <property type="entry name" value="Glyco_transf_4"/>
    <property type="match status" value="1"/>
</dbReference>
<dbReference type="GO" id="GO:0016757">
    <property type="term" value="F:glycosyltransferase activity"/>
    <property type="evidence" value="ECO:0007669"/>
    <property type="project" value="InterPro"/>
</dbReference>
<dbReference type="AlphaFoldDB" id="A0A975FIP4"/>
<dbReference type="SUPFAM" id="SSF53756">
    <property type="entry name" value="UDP-Glycosyltransferase/glycogen phosphorylase"/>
    <property type="match status" value="1"/>
</dbReference>
<proteinExistence type="predicted"/>
<feature type="domain" description="Glycosyl transferase family 1" evidence="1">
    <location>
        <begin position="204"/>
        <end position="367"/>
    </location>
</feature>
<name>A0A975FIP4_LOWBP</name>
<accession>A0A975FIP4</accession>
<dbReference type="Gene3D" id="3.40.50.2000">
    <property type="entry name" value="Glycogen Phosphorylase B"/>
    <property type="match status" value="2"/>
</dbReference>